<reference evidence="1 2" key="1">
    <citation type="journal article" date="2018" name="J. Allergy Clin. Immunol.">
        <title>High-quality assembly of Dermatophagoides pteronyssinus genome and transcriptome reveals a wide range of novel allergens.</title>
        <authorList>
            <person name="Liu X.Y."/>
            <person name="Yang K.Y."/>
            <person name="Wang M.Q."/>
            <person name="Kwok J.S."/>
            <person name="Zeng X."/>
            <person name="Yang Z."/>
            <person name="Xiao X.J."/>
            <person name="Lau C.P."/>
            <person name="Li Y."/>
            <person name="Huang Z.M."/>
            <person name="Ba J.G."/>
            <person name="Yim A.K."/>
            <person name="Ouyang C.Y."/>
            <person name="Ngai S.M."/>
            <person name="Chan T.F."/>
            <person name="Leung E.L."/>
            <person name="Liu L."/>
            <person name="Liu Z.G."/>
            <person name="Tsui S.K."/>
        </authorList>
    </citation>
    <scope>NUCLEOTIDE SEQUENCE [LARGE SCALE GENOMIC DNA]</scope>
    <source>
        <strain evidence="1">Derp</strain>
    </source>
</reference>
<comment type="caution">
    <text evidence="1">The sequence shown here is derived from an EMBL/GenBank/DDBJ whole genome shotgun (WGS) entry which is preliminary data.</text>
</comment>
<evidence type="ECO:0000313" key="2">
    <source>
        <dbReference type="Proteomes" id="UP000887458"/>
    </source>
</evidence>
<name>A0ABQ8JV38_DERPT</name>
<accession>A0ABQ8JV38</accession>
<evidence type="ECO:0000313" key="1">
    <source>
        <dbReference type="EMBL" id="KAH9426330.1"/>
    </source>
</evidence>
<feature type="non-terminal residue" evidence="1">
    <location>
        <position position="1"/>
    </location>
</feature>
<sequence>YFVSSSSSSLYHDCCSKANKQTYWET</sequence>
<reference evidence="1 2" key="2">
    <citation type="journal article" date="2022" name="Mol. Biol. Evol.">
        <title>Comparative Genomics Reveals Insights into the Divergent Evolution of Astigmatic Mites and Household Pest Adaptations.</title>
        <authorList>
            <person name="Xiong Q."/>
            <person name="Wan A.T."/>
            <person name="Liu X."/>
            <person name="Fung C.S."/>
            <person name="Xiao X."/>
            <person name="Malainual N."/>
            <person name="Hou J."/>
            <person name="Wang L."/>
            <person name="Wang M."/>
            <person name="Yang K.Y."/>
            <person name="Cui Y."/>
            <person name="Leung E.L."/>
            <person name="Nong W."/>
            <person name="Shin S.K."/>
            <person name="Au S.W."/>
            <person name="Jeong K.Y."/>
            <person name="Chew F.T."/>
            <person name="Hui J.H."/>
            <person name="Leung T.F."/>
            <person name="Tungtrongchitr A."/>
            <person name="Zhong N."/>
            <person name="Liu Z."/>
            <person name="Tsui S.K."/>
        </authorList>
    </citation>
    <scope>NUCLEOTIDE SEQUENCE [LARGE SCALE GENOMIC DNA]</scope>
    <source>
        <strain evidence="1">Derp</strain>
    </source>
</reference>
<proteinExistence type="predicted"/>
<keyword evidence="2" id="KW-1185">Reference proteome</keyword>
<organism evidence="1 2">
    <name type="scientific">Dermatophagoides pteronyssinus</name>
    <name type="common">European house dust mite</name>
    <dbReference type="NCBI Taxonomy" id="6956"/>
    <lineage>
        <taxon>Eukaryota</taxon>
        <taxon>Metazoa</taxon>
        <taxon>Ecdysozoa</taxon>
        <taxon>Arthropoda</taxon>
        <taxon>Chelicerata</taxon>
        <taxon>Arachnida</taxon>
        <taxon>Acari</taxon>
        <taxon>Acariformes</taxon>
        <taxon>Sarcoptiformes</taxon>
        <taxon>Astigmata</taxon>
        <taxon>Psoroptidia</taxon>
        <taxon>Analgoidea</taxon>
        <taxon>Pyroglyphidae</taxon>
        <taxon>Dermatophagoidinae</taxon>
        <taxon>Dermatophagoides</taxon>
    </lineage>
</organism>
<gene>
    <name evidence="1" type="ORF">DERP_010898</name>
</gene>
<dbReference type="Proteomes" id="UP000887458">
    <property type="component" value="Unassembled WGS sequence"/>
</dbReference>
<protein>
    <submittedName>
        <fullName evidence="1">Uncharacterized protein</fullName>
    </submittedName>
</protein>
<dbReference type="EMBL" id="NJHN03000011">
    <property type="protein sequence ID" value="KAH9426330.1"/>
    <property type="molecule type" value="Genomic_DNA"/>
</dbReference>